<dbReference type="Proteomes" id="UP000604046">
    <property type="component" value="Unassembled WGS sequence"/>
</dbReference>
<name>A0A812RZK2_9DINO</name>
<evidence type="ECO:0000313" key="3">
    <source>
        <dbReference type="Proteomes" id="UP000604046"/>
    </source>
</evidence>
<sequence>MGDTKWGFSANYGHRHLPFKWHHAGYTYYDVNSSLKTSFRPPSMPTYRDDFLPLDTDYREREQNSRWAMSCYGCHRNPGWQDTLRVPRNPFVGNKLQEMKYLREFGAKSVSAPTTPRRSGQQPAAQFRSRACSTSRSTPRRRTEDVFKASTLGKWVD</sequence>
<comment type="caution">
    <text evidence="2">The sequence shown here is derived from an EMBL/GenBank/DDBJ whole genome shotgun (WGS) entry which is preliminary data.</text>
</comment>
<dbReference type="EMBL" id="CAJNDS010002384">
    <property type="protein sequence ID" value="CAE7456919.1"/>
    <property type="molecule type" value="Genomic_DNA"/>
</dbReference>
<dbReference type="OrthoDB" id="427990at2759"/>
<evidence type="ECO:0000256" key="1">
    <source>
        <dbReference type="SAM" id="MobiDB-lite"/>
    </source>
</evidence>
<organism evidence="2 3">
    <name type="scientific">Symbiodinium natans</name>
    <dbReference type="NCBI Taxonomy" id="878477"/>
    <lineage>
        <taxon>Eukaryota</taxon>
        <taxon>Sar</taxon>
        <taxon>Alveolata</taxon>
        <taxon>Dinophyceae</taxon>
        <taxon>Suessiales</taxon>
        <taxon>Symbiodiniaceae</taxon>
        <taxon>Symbiodinium</taxon>
    </lineage>
</organism>
<evidence type="ECO:0000313" key="2">
    <source>
        <dbReference type="EMBL" id="CAE7456919.1"/>
    </source>
</evidence>
<feature type="compositionally biased region" description="Polar residues" evidence="1">
    <location>
        <begin position="111"/>
        <end position="124"/>
    </location>
</feature>
<feature type="compositionally biased region" description="Low complexity" evidence="1">
    <location>
        <begin position="128"/>
        <end position="137"/>
    </location>
</feature>
<gene>
    <name evidence="2" type="ORF">SNAT2548_LOCUS25231</name>
</gene>
<feature type="region of interest" description="Disordered" evidence="1">
    <location>
        <begin position="108"/>
        <end position="157"/>
    </location>
</feature>
<dbReference type="AlphaFoldDB" id="A0A812RZK2"/>
<proteinExistence type="predicted"/>
<reference evidence="2" key="1">
    <citation type="submission" date="2021-02" db="EMBL/GenBank/DDBJ databases">
        <authorList>
            <person name="Dougan E. K."/>
            <person name="Rhodes N."/>
            <person name="Thang M."/>
            <person name="Chan C."/>
        </authorList>
    </citation>
    <scope>NUCLEOTIDE SEQUENCE</scope>
</reference>
<protein>
    <submittedName>
        <fullName evidence="2">Uncharacterized protein</fullName>
    </submittedName>
</protein>
<accession>A0A812RZK2</accession>
<keyword evidence="3" id="KW-1185">Reference proteome</keyword>